<evidence type="ECO:0000313" key="3">
    <source>
        <dbReference type="Proteomes" id="UP000287651"/>
    </source>
</evidence>
<proteinExistence type="predicted"/>
<accession>A0A426ZZW3</accession>
<comment type="caution">
    <text evidence="2">The sequence shown here is derived from an EMBL/GenBank/DDBJ whole genome shotgun (WGS) entry which is preliminary data.</text>
</comment>
<feature type="region of interest" description="Disordered" evidence="1">
    <location>
        <begin position="70"/>
        <end position="92"/>
    </location>
</feature>
<dbReference type="AlphaFoldDB" id="A0A426ZZW3"/>
<dbReference type="EMBL" id="AMZH03004323">
    <property type="protein sequence ID" value="RRT69493.1"/>
    <property type="molecule type" value="Genomic_DNA"/>
</dbReference>
<dbReference type="Proteomes" id="UP000287651">
    <property type="component" value="Unassembled WGS sequence"/>
</dbReference>
<evidence type="ECO:0000313" key="2">
    <source>
        <dbReference type="EMBL" id="RRT69493.1"/>
    </source>
</evidence>
<evidence type="ECO:0000256" key="1">
    <source>
        <dbReference type="SAM" id="MobiDB-lite"/>
    </source>
</evidence>
<feature type="compositionally biased region" description="Pro residues" evidence="1">
    <location>
        <begin position="1"/>
        <end position="10"/>
    </location>
</feature>
<feature type="region of interest" description="Disordered" evidence="1">
    <location>
        <begin position="1"/>
        <end position="24"/>
    </location>
</feature>
<reference evidence="2 3" key="1">
    <citation type="journal article" date="2014" name="Agronomy (Basel)">
        <title>A Draft Genome Sequence for Ensete ventricosum, the Drought-Tolerant Tree Against Hunger.</title>
        <authorList>
            <person name="Harrison J."/>
            <person name="Moore K.A."/>
            <person name="Paszkiewicz K."/>
            <person name="Jones T."/>
            <person name="Grant M."/>
            <person name="Ambacheew D."/>
            <person name="Muzemil S."/>
            <person name="Studholme D.J."/>
        </authorList>
    </citation>
    <scope>NUCLEOTIDE SEQUENCE [LARGE SCALE GENOMIC DNA]</scope>
</reference>
<feature type="region of interest" description="Disordered" evidence="1">
    <location>
        <begin position="38"/>
        <end position="58"/>
    </location>
</feature>
<name>A0A426ZZW3_ENSVE</name>
<protein>
    <submittedName>
        <fullName evidence="2">Uncharacterized protein</fullName>
    </submittedName>
</protein>
<sequence length="92" mass="9516">MAPGTIPPNEVPRNDEGSDQRGVVPTALAGMFPIDHPLYPLTDATTDTATSDLPNSTVGGLTLIGAASYSDPTMRSHDLPNSPRASLGKATK</sequence>
<gene>
    <name evidence="2" type="ORF">B296_00037327</name>
</gene>
<organism evidence="2 3">
    <name type="scientific">Ensete ventricosum</name>
    <name type="common">Abyssinian banana</name>
    <name type="synonym">Musa ensete</name>
    <dbReference type="NCBI Taxonomy" id="4639"/>
    <lineage>
        <taxon>Eukaryota</taxon>
        <taxon>Viridiplantae</taxon>
        <taxon>Streptophyta</taxon>
        <taxon>Embryophyta</taxon>
        <taxon>Tracheophyta</taxon>
        <taxon>Spermatophyta</taxon>
        <taxon>Magnoliopsida</taxon>
        <taxon>Liliopsida</taxon>
        <taxon>Zingiberales</taxon>
        <taxon>Musaceae</taxon>
        <taxon>Ensete</taxon>
    </lineage>
</organism>